<dbReference type="Proteomes" id="UP000499080">
    <property type="component" value="Unassembled WGS sequence"/>
</dbReference>
<comment type="caution">
    <text evidence="1">The sequence shown here is derived from an EMBL/GenBank/DDBJ whole genome shotgun (WGS) entry which is preliminary data.</text>
</comment>
<proteinExistence type="predicted"/>
<evidence type="ECO:0000313" key="1">
    <source>
        <dbReference type="EMBL" id="GBM96555.1"/>
    </source>
</evidence>
<evidence type="ECO:0000313" key="2">
    <source>
        <dbReference type="Proteomes" id="UP000499080"/>
    </source>
</evidence>
<sequence>MHDISVSYIRRLLEIKVSKENCKFLLFRSELTAIETALSFIGHIDDWAFSETWILNDNRHFIKLSTFAQEWLLMAYFVNFNPAWHPSAATFFQHWLGGQWRGR</sequence>
<accession>A0A4Y2K415</accession>
<keyword evidence="2" id="KW-1185">Reference proteome</keyword>
<dbReference type="AlphaFoldDB" id="A0A4Y2K415"/>
<protein>
    <submittedName>
        <fullName evidence="1">Uncharacterized protein</fullName>
    </submittedName>
</protein>
<gene>
    <name evidence="1" type="ORF">AVEN_231634_1</name>
</gene>
<name>A0A4Y2K415_ARAVE</name>
<reference evidence="1 2" key="1">
    <citation type="journal article" date="2019" name="Sci. Rep.">
        <title>Orb-weaving spider Araneus ventricosus genome elucidates the spidroin gene catalogue.</title>
        <authorList>
            <person name="Kono N."/>
            <person name="Nakamura H."/>
            <person name="Ohtoshi R."/>
            <person name="Moran D.A.P."/>
            <person name="Shinohara A."/>
            <person name="Yoshida Y."/>
            <person name="Fujiwara M."/>
            <person name="Mori M."/>
            <person name="Tomita M."/>
            <person name="Arakawa K."/>
        </authorList>
    </citation>
    <scope>NUCLEOTIDE SEQUENCE [LARGE SCALE GENOMIC DNA]</scope>
</reference>
<organism evidence="1 2">
    <name type="scientific">Araneus ventricosus</name>
    <name type="common">Orbweaver spider</name>
    <name type="synonym">Epeira ventricosa</name>
    <dbReference type="NCBI Taxonomy" id="182803"/>
    <lineage>
        <taxon>Eukaryota</taxon>
        <taxon>Metazoa</taxon>
        <taxon>Ecdysozoa</taxon>
        <taxon>Arthropoda</taxon>
        <taxon>Chelicerata</taxon>
        <taxon>Arachnida</taxon>
        <taxon>Araneae</taxon>
        <taxon>Araneomorphae</taxon>
        <taxon>Entelegynae</taxon>
        <taxon>Araneoidea</taxon>
        <taxon>Araneidae</taxon>
        <taxon>Araneus</taxon>
    </lineage>
</organism>
<dbReference type="EMBL" id="BGPR01004154">
    <property type="protein sequence ID" value="GBM96555.1"/>
    <property type="molecule type" value="Genomic_DNA"/>
</dbReference>